<dbReference type="SUPFAM" id="SSF53474">
    <property type="entry name" value="alpha/beta-Hydrolases"/>
    <property type="match status" value="1"/>
</dbReference>
<evidence type="ECO:0000313" key="2">
    <source>
        <dbReference type="EMBL" id="PYH31513.1"/>
    </source>
</evidence>
<accession>A0A318YG87</accession>
<reference evidence="2" key="1">
    <citation type="submission" date="2016-12" db="EMBL/GenBank/DDBJ databases">
        <title>The genomes of Aspergillus section Nigri reveals drivers in fungal speciation.</title>
        <authorList>
            <consortium name="DOE Joint Genome Institute"/>
            <person name="Vesth T.C."/>
            <person name="Nybo J."/>
            <person name="Theobald S."/>
            <person name="Brandl J."/>
            <person name="Frisvad J.C."/>
            <person name="Nielsen K.F."/>
            <person name="Lyhne E.K."/>
            <person name="Kogle M.E."/>
            <person name="Kuo A."/>
            <person name="Riley R."/>
            <person name="Clum A."/>
            <person name="Nolan M."/>
            <person name="Lipzen A."/>
            <person name="Salamov A."/>
            <person name="Henrissat B."/>
            <person name="Wiebenga A."/>
            <person name="De Vries R.P."/>
            <person name="Grigoriev I.V."/>
            <person name="Mortensen U.H."/>
            <person name="Andersen M.R."/>
            <person name="Baker S.E."/>
        </authorList>
    </citation>
    <scope>NUCLEOTIDE SEQUENCE [LARGE SCALE GENOMIC DNA]</scope>
    <source>
        <strain evidence="2">CBS 115656</strain>
    </source>
</reference>
<dbReference type="RefSeq" id="XP_025476991.1">
    <property type="nucleotide sequence ID" value="XM_025619674.1"/>
</dbReference>
<dbReference type="Gene3D" id="3.40.50.1820">
    <property type="entry name" value="alpha/beta hydrolase"/>
    <property type="match status" value="2"/>
</dbReference>
<evidence type="ECO:0000256" key="1">
    <source>
        <dbReference type="SAM" id="MobiDB-lite"/>
    </source>
</evidence>
<gene>
    <name evidence="2" type="ORF">BO87DRAFT_314838</name>
</gene>
<sequence length="479" mass="53668">MSSEKFNVTEHAVPGCHIREYPGSTVHQEDILKLHVKQYTPKNQAEPVPADAITIIAAHGAALPKELYEPLWDELLNQATGFHIRSIWVADCASMNTSGVLNEDKLSMDCIHLVFQMMPIPKTNHLFSTRRLLDGSCAGPVPDDQPFPRADAPSTRRNRPQHGRQHHVCASIDFSTQQQRALTIPFSTNLAFLHPRLFTTILLVDPVIQLSPPAMGFGTDPPGAANYTLRRSDVWPSREAAVQANRKFMHGWDPRCVELMADHGFRDLPTRLYPDVEAVKAKFGTSTNNNNNTTTPVTLTTTKHHDLLGQIRQNFSARNPTTGVIEIPRDFHADLDPVAAFIPLYRPEPRSTFFRLPTLRPSCLWVVGGSTYLNLDEMRLAIKRCGTGVGGSGDLLEGRVKEVTLPGLGHLMPFQEVKAVVEPCAAWLREEMERFRRVEQEWEEAQKGKSHLVVEDNWYKVLKPVNARHGKVGRSAKLS</sequence>
<feature type="region of interest" description="Disordered" evidence="1">
    <location>
        <begin position="138"/>
        <end position="163"/>
    </location>
</feature>
<dbReference type="AlphaFoldDB" id="A0A318YG87"/>
<dbReference type="Proteomes" id="UP000247647">
    <property type="component" value="Unassembled WGS sequence"/>
</dbReference>
<dbReference type="EMBL" id="KZ821472">
    <property type="protein sequence ID" value="PYH31513.1"/>
    <property type="molecule type" value="Genomic_DNA"/>
</dbReference>
<proteinExistence type="predicted"/>
<name>A0A318YG87_ASPNB</name>
<protein>
    <recommendedName>
        <fullName evidence="4">Toxin biosynthesis protein</fullName>
    </recommendedName>
</protein>
<dbReference type="OrthoDB" id="94039at2759"/>
<dbReference type="GeneID" id="37122130"/>
<organism evidence="2 3">
    <name type="scientific">Aspergillus neoniger (strain CBS 115656)</name>
    <dbReference type="NCBI Taxonomy" id="1448310"/>
    <lineage>
        <taxon>Eukaryota</taxon>
        <taxon>Fungi</taxon>
        <taxon>Dikarya</taxon>
        <taxon>Ascomycota</taxon>
        <taxon>Pezizomycotina</taxon>
        <taxon>Eurotiomycetes</taxon>
        <taxon>Eurotiomycetidae</taxon>
        <taxon>Eurotiales</taxon>
        <taxon>Aspergillaceae</taxon>
        <taxon>Aspergillus</taxon>
        <taxon>Aspergillus subgen. Circumdati</taxon>
    </lineage>
</organism>
<keyword evidence="3" id="KW-1185">Reference proteome</keyword>
<dbReference type="InterPro" id="IPR029058">
    <property type="entry name" value="AB_hydrolase_fold"/>
</dbReference>
<evidence type="ECO:0000313" key="3">
    <source>
        <dbReference type="Proteomes" id="UP000247647"/>
    </source>
</evidence>
<evidence type="ECO:0008006" key="4">
    <source>
        <dbReference type="Google" id="ProtNLM"/>
    </source>
</evidence>